<dbReference type="Proteomes" id="UP000275401">
    <property type="component" value="Unassembled WGS sequence"/>
</dbReference>
<comment type="caution">
    <text evidence="1">The sequence shown here is derived from an EMBL/GenBank/DDBJ whole genome shotgun (WGS) entry which is preliminary data.</text>
</comment>
<name>A0A3M8WDW7_9ACTN</name>
<protein>
    <recommendedName>
        <fullName evidence="3">Tetratricopeptide repeat protein</fullName>
    </recommendedName>
</protein>
<accession>A0A3M8WDW7</accession>
<proteinExistence type="predicted"/>
<dbReference type="EMBL" id="RIBZ01000179">
    <property type="protein sequence ID" value="RNG26929.1"/>
    <property type="molecule type" value="Genomic_DNA"/>
</dbReference>
<gene>
    <name evidence="1" type="ORF">EEJ42_13680</name>
</gene>
<evidence type="ECO:0000313" key="1">
    <source>
        <dbReference type="EMBL" id="RNG26929.1"/>
    </source>
</evidence>
<evidence type="ECO:0000313" key="2">
    <source>
        <dbReference type="Proteomes" id="UP000275401"/>
    </source>
</evidence>
<organism evidence="1 2">
    <name type="scientific">Streptomyces botrytidirepellens</name>
    <dbReference type="NCBI Taxonomy" id="2486417"/>
    <lineage>
        <taxon>Bacteria</taxon>
        <taxon>Bacillati</taxon>
        <taxon>Actinomycetota</taxon>
        <taxon>Actinomycetes</taxon>
        <taxon>Kitasatosporales</taxon>
        <taxon>Streptomycetaceae</taxon>
        <taxon>Streptomyces</taxon>
    </lineage>
</organism>
<reference evidence="1 2" key="1">
    <citation type="submission" date="2018-11" db="EMBL/GenBank/DDBJ databases">
        <title>The Potential of Streptomyces as Biocontrol Agents against the Tomato grey mould, Botrytis cinerea (Gray mold) Frontiers in Microbiology.</title>
        <authorList>
            <person name="Li D."/>
        </authorList>
    </citation>
    <scope>NUCLEOTIDE SEQUENCE [LARGE SCALE GENOMIC DNA]</scope>
    <source>
        <strain evidence="1 2">NEAU-LD23</strain>
    </source>
</reference>
<sequence>MKSSCRCGRPPVHLRGTRLRMRIVLDHHHRKPTDMPVFRRRKGSRPRLVPELDDTALGRVRQRLETSWVRGELDTTVIAQVSRVVEDAGQDWDRKAHRLSVLAAAAGRALPGIWRRHHPRDQGALLLHAWSDLLQAQSDLSDARDACRLAAELVPADPTPYVVHLATLRREQRPHHELSAVWQEVMARDPWNREAYLQVLGYLSPDECGSAVQLLDLLDSVRGRMPADAPAAALELTSIVRGHQRAMATGGMEAISAGEHWRREQVASVLDQAAQDWPQPGFLRHAAALADLNVLAYALVKSGRMSEATTALRATTGVVTPWPWNADGDPLERFSQAYDRLAAPA</sequence>
<dbReference type="AlphaFoldDB" id="A0A3M8WDW7"/>
<evidence type="ECO:0008006" key="3">
    <source>
        <dbReference type="Google" id="ProtNLM"/>
    </source>
</evidence>
<keyword evidence="2" id="KW-1185">Reference proteome</keyword>